<dbReference type="AlphaFoldDB" id="A0A6B2QZI5"/>
<organism evidence="2">
    <name type="scientific">Sheuella amnicola</name>
    <dbReference type="NCBI Taxonomy" id="2707330"/>
    <lineage>
        <taxon>Bacteria</taxon>
        <taxon>Pseudomonadati</taxon>
        <taxon>Pseudomonadota</taxon>
        <taxon>Betaproteobacteria</taxon>
        <taxon>Burkholderiales</taxon>
        <taxon>Alcaligenaceae</taxon>
        <taxon>Sheuella</taxon>
    </lineage>
</organism>
<name>A0A6B2QZI5_9BURK</name>
<keyword evidence="1" id="KW-1133">Transmembrane helix</keyword>
<dbReference type="RefSeq" id="WP_163654388.1">
    <property type="nucleotide sequence ID" value="NZ_JAAGRN010000005.1"/>
</dbReference>
<gene>
    <name evidence="2" type="ORF">G3I67_08770</name>
</gene>
<feature type="transmembrane region" description="Helical" evidence="1">
    <location>
        <begin position="56"/>
        <end position="76"/>
    </location>
</feature>
<dbReference type="PANTHER" id="PTHR38468">
    <property type="entry name" value="SLL0939 PROTEIN"/>
    <property type="match status" value="1"/>
</dbReference>
<keyword evidence="1" id="KW-0472">Membrane</keyword>
<accession>A0A6B2QZI5</accession>
<sequence>MQFQSFINLVGETGDIIGVVIIATGFVWGLAKFVLATLKGQGSQGYDAFRVQLVRALLLGLEVLVASDIIRTVAISPSLQSVSILAAIVLIRTFLSWSLILESEGRWPWQPAKNDGSKKV</sequence>
<protein>
    <submittedName>
        <fullName evidence="2">DUF1622 domain-containing protein</fullName>
    </submittedName>
</protein>
<reference evidence="2" key="1">
    <citation type="submission" date="2020-02" db="EMBL/GenBank/DDBJ databases">
        <authorList>
            <person name="Chen W.-M."/>
        </authorList>
    </citation>
    <scope>NUCLEOTIDE SEQUENCE</scope>
    <source>
        <strain evidence="2">NBD-18</strain>
    </source>
</reference>
<proteinExistence type="predicted"/>
<dbReference type="Pfam" id="PF07784">
    <property type="entry name" value="DUF1622"/>
    <property type="match status" value="1"/>
</dbReference>
<feature type="transmembrane region" description="Helical" evidence="1">
    <location>
        <begin position="82"/>
        <end position="101"/>
    </location>
</feature>
<comment type="caution">
    <text evidence="2">The sequence shown here is derived from an EMBL/GenBank/DDBJ whole genome shotgun (WGS) entry which is preliminary data.</text>
</comment>
<evidence type="ECO:0000256" key="1">
    <source>
        <dbReference type="SAM" id="Phobius"/>
    </source>
</evidence>
<dbReference type="PANTHER" id="PTHR38468:SF1">
    <property type="entry name" value="SLL0939 PROTEIN"/>
    <property type="match status" value="1"/>
</dbReference>
<dbReference type="EMBL" id="JAAGRN010000005">
    <property type="protein sequence ID" value="NDY83323.1"/>
    <property type="molecule type" value="Genomic_DNA"/>
</dbReference>
<dbReference type="InterPro" id="IPR012427">
    <property type="entry name" value="DUF1622"/>
</dbReference>
<keyword evidence="1" id="KW-0812">Transmembrane</keyword>
<evidence type="ECO:0000313" key="2">
    <source>
        <dbReference type="EMBL" id="NDY83323.1"/>
    </source>
</evidence>
<feature type="transmembrane region" description="Helical" evidence="1">
    <location>
        <begin position="16"/>
        <end position="35"/>
    </location>
</feature>